<dbReference type="AlphaFoldDB" id="A0AAV6I2V3"/>
<keyword evidence="2" id="KW-0732">Signal</keyword>
<organism evidence="3 4">
    <name type="scientific">Rhododendron griersonianum</name>
    <dbReference type="NCBI Taxonomy" id="479676"/>
    <lineage>
        <taxon>Eukaryota</taxon>
        <taxon>Viridiplantae</taxon>
        <taxon>Streptophyta</taxon>
        <taxon>Embryophyta</taxon>
        <taxon>Tracheophyta</taxon>
        <taxon>Spermatophyta</taxon>
        <taxon>Magnoliopsida</taxon>
        <taxon>eudicotyledons</taxon>
        <taxon>Gunneridae</taxon>
        <taxon>Pentapetalae</taxon>
        <taxon>asterids</taxon>
        <taxon>Ericales</taxon>
        <taxon>Ericaceae</taxon>
        <taxon>Ericoideae</taxon>
        <taxon>Rhodoreae</taxon>
        <taxon>Rhododendron</taxon>
    </lineage>
</organism>
<dbReference type="Proteomes" id="UP000823749">
    <property type="component" value="Chromosome 12"/>
</dbReference>
<protein>
    <submittedName>
        <fullName evidence="3">Uncharacterized protein</fullName>
    </submittedName>
</protein>
<proteinExistence type="predicted"/>
<feature type="chain" id="PRO_5043361063" evidence="2">
    <location>
        <begin position="23"/>
        <end position="151"/>
    </location>
</feature>
<sequence>MVTGSAVVAFTTILLVNSATSAMLPCHQCLDMFLLIKTGRSCHQAINDIRRKFEDEKRESVTVEKEKADKAVQEMERNCDQKLAELKEESQQYLMHIQEEHAALNVYPLSDQIAVSGDNQTGVYPPSSYPSGSCQFAVSSVATMAMILGKG</sequence>
<evidence type="ECO:0000256" key="1">
    <source>
        <dbReference type="SAM" id="Coils"/>
    </source>
</evidence>
<reference evidence="3" key="1">
    <citation type="submission" date="2020-08" db="EMBL/GenBank/DDBJ databases">
        <title>Plant Genome Project.</title>
        <authorList>
            <person name="Zhang R.-G."/>
        </authorList>
    </citation>
    <scope>NUCLEOTIDE SEQUENCE</scope>
    <source>
        <strain evidence="3">WSP0</strain>
        <tissue evidence="3">Leaf</tissue>
    </source>
</reference>
<name>A0AAV6I2V3_9ERIC</name>
<feature type="coiled-coil region" evidence="1">
    <location>
        <begin position="46"/>
        <end position="92"/>
    </location>
</feature>
<keyword evidence="1" id="KW-0175">Coiled coil</keyword>
<comment type="caution">
    <text evidence="3">The sequence shown here is derived from an EMBL/GenBank/DDBJ whole genome shotgun (WGS) entry which is preliminary data.</text>
</comment>
<feature type="signal peptide" evidence="2">
    <location>
        <begin position="1"/>
        <end position="22"/>
    </location>
</feature>
<gene>
    <name evidence="3" type="ORF">RHGRI_034029</name>
</gene>
<evidence type="ECO:0000313" key="4">
    <source>
        <dbReference type="Proteomes" id="UP000823749"/>
    </source>
</evidence>
<accession>A0AAV6I2V3</accession>
<dbReference type="EMBL" id="JACTNZ010000012">
    <property type="protein sequence ID" value="KAG5521664.1"/>
    <property type="molecule type" value="Genomic_DNA"/>
</dbReference>
<evidence type="ECO:0000256" key="2">
    <source>
        <dbReference type="SAM" id="SignalP"/>
    </source>
</evidence>
<keyword evidence="4" id="KW-1185">Reference proteome</keyword>
<evidence type="ECO:0000313" key="3">
    <source>
        <dbReference type="EMBL" id="KAG5521664.1"/>
    </source>
</evidence>